<dbReference type="Pfam" id="PF13439">
    <property type="entry name" value="Glyco_transf_4"/>
    <property type="match status" value="1"/>
</dbReference>
<comment type="caution">
    <text evidence="2">The sequence shown here is derived from an EMBL/GenBank/DDBJ whole genome shotgun (WGS) entry which is preliminary data.</text>
</comment>
<reference evidence="2 3" key="1">
    <citation type="submission" date="2017-07" db="EMBL/GenBank/DDBJ databases">
        <title>Draft Genome Sequences of Select Purple Nonsulfur Bacteria.</title>
        <authorList>
            <person name="Lasarre B."/>
            <person name="Mckinlay J.B."/>
        </authorList>
    </citation>
    <scope>NUCLEOTIDE SEQUENCE [LARGE SCALE GENOMIC DNA]</scope>
    <source>
        <strain evidence="2 3">DSM 11907</strain>
    </source>
</reference>
<dbReference type="GO" id="GO:0016757">
    <property type="term" value="F:glycosyltransferase activity"/>
    <property type="evidence" value="ECO:0007669"/>
    <property type="project" value="UniProtKB-ARBA"/>
</dbReference>
<keyword evidence="3" id="KW-1185">Reference proteome</keyword>
<gene>
    <name evidence="2" type="ORF">CH338_02830</name>
</gene>
<dbReference type="EMBL" id="NPEU01000015">
    <property type="protein sequence ID" value="RAI41544.1"/>
    <property type="molecule type" value="Genomic_DNA"/>
</dbReference>
<dbReference type="PANTHER" id="PTHR12526">
    <property type="entry name" value="GLYCOSYLTRANSFERASE"/>
    <property type="match status" value="1"/>
</dbReference>
<dbReference type="Proteomes" id="UP000248863">
    <property type="component" value="Unassembled WGS sequence"/>
</dbReference>
<dbReference type="SUPFAM" id="SSF53756">
    <property type="entry name" value="UDP-Glycosyltransferase/glycogen phosphorylase"/>
    <property type="match status" value="1"/>
</dbReference>
<evidence type="ECO:0000313" key="2">
    <source>
        <dbReference type="EMBL" id="RAI41544.1"/>
    </source>
</evidence>
<evidence type="ECO:0000313" key="3">
    <source>
        <dbReference type="Proteomes" id="UP000248863"/>
    </source>
</evidence>
<organism evidence="2 3">
    <name type="scientific">Rhodoplanes elegans</name>
    <dbReference type="NCBI Taxonomy" id="29408"/>
    <lineage>
        <taxon>Bacteria</taxon>
        <taxon>Pseudomonadati</taxon>
        <taxon>Pseudomonadota</taxon>
        <taxon>Alphaproteobacteria</taxon>
        <taxon>Hyphomicrobiales</taxon>
        <taxon>Nitrobacteraceae</taxon>
        <taxon>Rhodoplanes</taxon>
    </lineage>
</organism>
<dbReference type="Pfam" id="PF13692">
    <property type="entry name" value="Glyco_trans_1_4"/>
    <property type="match status" value="1"/>
</dbReference>
<dbReference type="CDD" id="cd03801">
    <property type="entry name" value="GT4_PimA-like"/>
    <property type="match status" value="1"/>
</dbReference>
<dbReference type="PANTHER" id="PTHR12526:SF635">
    <property type="entry name" value="GLYCOSYL TRANSFERASE GROUP 1"/>
    <property type="match status" value="1"/>
</dbReference>
<dbReference type="InterPro" id="IPR028098">
    <property type="entry name" value="Glyco_trans_4-like_N"/>
</dbReference>
<feature type="domain" description="Glycosyltransferase subfamily 4-like N-terminal" evidence="1">
    <location>
        <begin position="18"/>
        <end position="186"/>
    </location>
</feature>
<evidence type="ECO:0000259" key="1">
    <source>
        <dbReference type="Pfam" id="PF13439"/>
    </source>
</evidence>
<dbReference type="AlphaFoldDB" id="A0A327KUB1"/>
<dbReference type="Gene3D" id="3.40.50.2000">
    <property type="entry name" value="Glycogen Phosphorylase B"/>
    <property type="match status" value="2"/>
</dbReference>
<name>A0A327KUB1_9BRAD</name>
<accession>A0A327KUB1</accession>
<protein>
    <recommendedName>
        <fullName evidence="1">Glycosyltransferase subfamily 4-like N-terminal domain-containing protein</fullName>
    </recommendedName>
</protein>
<proteinExistence type="predicted"/>
<sequence length="384" mass="40261">MLRMTPPRRRVLMTADAVGGVWTYATTLAAALAGRGHTVLLVTLGPEPGPAQRAALSATDGVELVTTDLSLEWMDPEGHDLPRARDVLGSIAEEWAPDIVQLGGFREATIRFGVPALVVAHSCVRSWWRACRGGEPDAPRWRPYLDNVAAGLAAADAWAAPTRAFRDLITSLYAPLRDGAVIPNGIAMPDPPSRRARRPVVLAAGRLWDEAKGIDTLLAAAPTLPWAVRIAGATTAPDGGPTLAAPDTVTLLGMLDQASLHAEMQAAEIFVAPARYEPFGLTIAEAAACGAVLVLSDIPTLRELWDGAAAFVPTDAPSALAAAVTALAAEPARRGALRRAAQARAATYTVDAMTDRIESLHQTLIAGDARRTAIAASLTPEAVA</sequence>